<feature type="transmembrane region" description="Helical" evidence="2">
    <location>
        <begin position="120"/>
        <end position="138"/>
    </location>
</feature>
<keyword evidence="2" id="KW-0812">Transmembrane</keyword>
<organism evidence="3 4">
    <name type="scientific">Phytophthora oleae</name>
    <dbReference type="NCBI Taxonomy" id="2107226"/>
    <lineage>
        <taxon>Eukaryota</taxon>
        <taxon>Sar</taxon>
        <taxon>Stramenopiles</taxon>
        <taxon>Oomycota</taxon>
        <taxon>Peronosporomycetes</taxon>
        <taxon>Peronosporales</taxon>
        <taxon>Peronosporaceae</taxon>
        <taxon>Phytophthora</taxon>
    </lineage>
</organism>
<protein>
    <submittedName>
        <fullName evidence="3">Uncharacterized protein</fullName>
    </submittedName>
</protein>
<dbReference type="AlphaFoldDB" id="A0ABD3FPG0"/>
<comment type="caution">
    <text evidence="3">The sequence shown here is derived from an EMBL/GenBank/DDBJ whole genome shotgun (WGS) entry which is preliminary data.</text>
</comment>
<dbReference type="Proteomes" id="UP001632037">
    <property type="component" value="Unassembled WGS sequence"/>
</dbReference>
<evidence type="ECO:0000256" key="1">
    <source>
        <dbReference type="SAM" id="Coils"/>
    </source>
</evidence>
<gene>
    <name evidence="3" type="ORF">V7S43_007140</name>
</gene>
<reference evidence="3 4" key="1">
    <citation type="submission" date="2024-09" db="EMBL/GenBank/DDBJ databases">
        <title>Genome sequencing and assembly of Phytophthora oleae, isolate VK10A, causative agent of rot of olive drupes.</title>
        <authorList>
            <person name="Conti Taguali S."/>
            <person name="Riolo M."/>
            <person name="La Spada F."/>
            <person name="Cacciola S.O."/>
            <person name="Dionisio G."/>
        </authorList>
    </citation>
    <scope>NUCLEOTIDE SEQUENCE [LARGE SCALE GENOMIC DNA]</scope>
    <source>
        <strain evidence="3 4">VK10A</strain>
    </source>
</reference>
<keyword evidence="2" id="KW-1133">Transmembrane helix</keyword>
<keyword evidence="2" id="KW-0472">Membrane</keyword>
<evidence type="ECO:0000256" key="2">
    <source>
        <dbReference type="SAM" id="Phobius"/>
    </source>
</evidence>
<proteinExistence type="predicted"/>
<keyword evidence="4" id="KW-1185">Reference proteome</keyword>
<sequence>MDELQSIGVGLALGLILVSFLNFYPGKPFDYITDSCGTSTTVIEPASSSTAVTAIDTKQEQIAEIEQAAQRVKIHKLQEMLGLEKAKAQELVQRAKKQAMNAVETHSPSSSYTSGNKCVWLDRVFLTTMFGLLAWVLWQDYSINLVSVVAHLLPRETEVVRQIVAASCGLLGQVEIMWG</sequence>
<name>A0ABD3FPG0_9STRA</name>
<dbReference type="EMBL" id="JBIMZQ010000013">
    <property type="protein sequence ID" value="KAL3667586.1"/>
    <property type="molecule type" value="Genomic_DNA"/>
</dbReference>
<feature type="coiled-coil region" evidence="1">
    <location>
        <begin position="55"/>
        <end position="105"/>
    </location>
</feature>
<evidence type="ECO:0000313" key="3">
    <source>
        <dbReference type="EMBL" id="KAL3667586.1"/>
    </source>
</evidence>
<keyword evidence="1" id="KW-0175">Coiled coil</keyword>
<evidence type="ECO:0000313" key="4">
    <source>
        <dbReference type="Proteomes" id="UP001632037"/>
    </source>
</evidence>
<accession>A0ABD3FPG0</accession>
<feature type="transmembrane region" description="Helical" evidence="2">
    <location>
        <begin position="6"/>
        <end position="24"/>
    </location>
</feature>